<evidence type="ECO:0000313" key="1">
    <source>
        <dbReference type="EMBL" id="KKM00259.1"/>
    </source>
</evidence>
<comment type="caution">
    <text evidence="1">The sequence shown here is derived from an EMBL/GenBank/DDBJ whole genome shotgun (WGS) entry which is preliminary data.</text>
</comment>
<gene>
    <name evidence="1" type="ORF">LCGC14_1806210</name>
</gene>
<accession>A0A0F9GNA7</accession>
<evidence type="ECO:0008006" key="2">
    <source>
        <dbReference type="Google" id="ProtNLM"/>
    </source>
</evidence>
<dbReference type="EMBL" id="LAZR01017475">
    <property type="protein sequence ID" value="KKM00259.1"/>
    <property type="molecule type" value="Genomic_DNA"/>
</dbReference>
<dbReference type="Gene3D" id="3.40.50.2000">
    <property type="entry name" value="Glycogen Phosphorylase B"/>
    <property type="match status" value="1"/>
</dbReference>
<name>A0A0F9GNA7_9ZZZZ</name>
<organism evidence="1">
    <name type="scientific">marine sediment metagenome</name>
    <dbReference type="NCBI Taxonomy" id="412755"/>
    <lineage>
        <taxon>unclassified sequences</taxon>
        <taxon>metagenomes</taxon>
        <taxon>ecological metagenomes</taxon>
    </lineage>
</organism>
<dbReference type="SUPFAM" id="SSF53756">
    <property type="entry name" value="UDP-Glycosyltransferase/glycogen phosphorylase"/>
    <property type="match status" value="1"/>
</dbReference>
<sequence>MAVFFVETSTRACAYVRCELPARALARLRVGSRRANRFMVNDDTGLPDGHERFPTWVFQIPSGGESEIQLVKALRRAGKKIVVEFDDDYFHIPPGNKQLVVDALDPEQMRSKKEIAKLAHVITVSTKELIPIYQKFCDNVVVLPNCIDMADYPKPMKKGKRLTIGWAGAQELGNFSLVASTLKQMVEEFSHVDIAIGGDPKAYDLVKVDKARKTYLEPCSIGDFPKMINHFDIAVIPLKESAFNAGKSELKGLQYGALNIPFLASNVPPYRRFSRMAGSREFLIEKEKHWLPRLRNLVVDRKLRSQLGNKAYKVAESRQIDNQIGAWIEAYDPAGIGNSPA</sequence>
<dbReference type="AlphaFoldDB" id="A0A0F9GNA7"/>
<reference evidence="1" key="1">
    <citation type="journal article" date="2015" name="Nature">
        <title>Complex archaea that bridge the gap between prokaryotes and eukaryotes.</title>
        <authorList>
            <person name="Spang A."/>
            <person name="Saw J.H."/>
            <person name="Jorgensen S.L."/>
            <person name="Zaremba-Niedzwiedzka K."/>
            <person name="Martijn J."/>
            <person name="Lind A.E."/>
            <person name="van Eijk R."/>
            <person name="Schleper C."/>
            <person name="Guy L."/>
            <person name="Ettema T.J."/>
        </authorList>
    </citation>
    <scope>NUCLEOTIDE SEQUENCE</scope>
</reference>
<protein>
    <recommendedName>
        <fullName evidence="2">Glycosyl transferase family 1 domain-containing protein</fullName>
    </recommendedName>
</protein>
<proteinExistence type="predicted"/>